<protein>
    <submittedName>
        <fullName evidence="1">Uncharacterized protein</fullName>
    </submittedName>
</protein>
<reference evidence="2" key="1">
    <citation type="journal article" date="2016" name="Nature">
        <title>Genome evolution in the allotetraploid frog Xenopus laevis.</title>
        <authorList>
            <person name="Session A.M."/>
            <person name="Uno Y."/>
            <person name="Kwon T."/>
            <person name="Chapman J.A."/>
            <person name="Toyoda A."/>
            <person name="Takahashi S."/>
            <person name="Fukui A."/>
            <person name="Hikosaka A."/>
            <person name="Suzuki A."/>
            <person name="Kondo M."/>
            <person name="van Heeringen S.J."/>
            <person name="Quigley I."/>
            <person name="Heinz S."/>
            <person name="Ogino H."/>
            <person name="Ochi H."/>
            <person name="Hellsten U."/>
            <person name="Lyons J.B."/>
            <person name="Simakov O."/>
            <person name="Putnam N."/>
            <person name="Stites J."/>
            <person name="Kuroki Y."/>
            <person name="Tanaka T."/>
            <person name="Michiue T."/>
            <person name="Watanabe M."/>
            <person name="Bogdanovic O."/>
            <person name="Lister R."/>
            <person name="Georgiou G."/>
            <person name="Paranjpe S.S."/>
            <person name="van Kruijsbergen I."/>
            <person name="Shu S."/>
            <person name="Carlson J."/>
            <person name="Kinoshita T."/>
            <person name="Ohta Y."/>
            <person name="Mawaribuchi S."/>
            <person name="Jenkins J."/>
            <person name="Grimwood J."/>
            <person name="Schmutz J."/>
            <person name="Mitros T."/>
            <person name="Mozaffari S.V."/>
            <person name="Suzuki Y."/>
            <person name="Haramoto Y."/>
            <person name="Yamamoto T.S."/>
            <person name="Takagi C."/>
            <person name="Heald R."/>
            <person name="Miller K."/>
            <person name="Haudenschild C."/>
            <person name="Kitzman J."/>
            <person name="Nakayama T."/>
            <person name="Izutsu Y."/>
            <person name="Robert J."/>
            <person name="Fortriede J."/>
            <person name="Burns K."/>
            <person name="Lotay V."/>
            <person name="Karimi K."/>
            <person name="Yasuoka Y."/>
            <person name="Dichmann D.S."/>
            <person name="Flajnik M.F."/>
            <person name="Houston D.W."/>
            <person name="Shendure J."/>
            <person name="DuPasquier L."/>
            <person name="Vize P.D."/>
            <person name="Zorn A.M."/>
            <person name="Ito M."/>
            <person name="Marcotte E.M."/>
            <person name="Wallingford J.B."/>
            <person name="Ito Y."/>
            <person name="Asashima M."/>
            <person name="Ueno N."/>
            <person name="Matsuda Y."/>
            <person name="Veenstra G.J."/>
            <person name="Fujiyama A."/>
            <person name="Harland R.M."/>
            <person name="Taira M."/>
            <person name="Rokhsar D.S."/>
        </authorList>
    </citation>
    <scope>NUCLEOTIDE SEQUENCE [LARGE SCALE GENOMIC DNA]</scope>
    <source>
        <strain evidence="2">J</strain>
    </source>
</reference>
<dbReference type="AlphaFoldDB" id="A0A974CFY7"/>
<evidence type="ECO:0000313" key="1">
    <source>
        <dbReference type="EMBL" id="OCT72625.1"/>
    </source>
</evidence>
<proteinExistence type="predicted"/>
<evidence type="ECO:0000313" key="2">
    <source>
        <dbReference type="Proteomes" id="UP000694892"/>
    </source>
</evidence>
<accession>A0A974CFY7</accession>
<name>A0A974CFY7_XENLA</name>
<sequence length="77" mass="8868">MRTEQIKLNQGVGQIGKTIGLFASLKMLEEEIKPKKTIFYTLGQSTHGYLRLPVMRKQFIPRDTEKNKLLSRTSVKC</sequence>
<dbReference type="Proteomes" id="UP000694892">
    <property type="component" value="Chromosome 7L"/>
</dbReference>
<dbReference type="EMBL" id="CM004478">
    <property type="protein sequence ID" value="OCT72625.1"/>
    <property type="molecule type" value="Genomic_DNA"/>
</dbReference>
<organism evidence="1 2">
    <name type="scientific">Xenopus laevis</name>
    <name type="common">African clawed frog</name>
    <dbReference type="NCBI Taxonomy" id="8355"/>
    <lineage>
        <taxon>Eukaryota</taxon>
        <taxon>Metazoa</taxon>
        <taxon>Chordata</taxon>
        <taxon>Craniata</taxon>
        <taxon>Vertebrata</taxon>
        <taxon>Euteleostomi</taxon>
        <taxon>Amphibia</taxon>
        <taxon>Batrachia</taxon>
        <taxon>Anura</taxon>
        <taxon>Pipoidea</taxon>
        <taxon>Pipidae</taxon>
        <taxon>Xenopodinae</taxon>
        <taxon>Xenopus</taxon>
        <taxon>Xenopus</taxon>
    </lineage>
</organism>
<gene>
    <name evidence="1" type="ORF">XELAEV_18035606mg</name>
</gene>